<feature type="transmembrane region" description="Helical" evidence="7">
    <location>
        <begin position="232"/>
        <end position="253"/>
    </location>
</feature>
<proteinExistence type="predicted"/>
<gene>
    <name evidence="9" type="ORF">FYJ84_00365</name>
</gene>
<evidence type="ECO:0000313" key="10">
    <source>
        <dbReference type="Proteomes" id="UP000433181"/>
    </source>
</evidence>
<dbReference type="Gene3D" id="1.20.1740.10">
    <property type="entry name" value="Amino acid/polyamine transporter I"/>
    <property type="match status" value="1"/>
</dbReference>
<protein>
    <submittedName>
        <fullName evidence="9">Amino acid permease</fullName>
    </submittedName>
</protein>
<organism evidence="9 10">
    <name type="scientific">Anaerovibrio slackiae</name>
    <dbReference type="NCBI Taxonomy" id="2652309"/>
    <lineage>
        <taxon>Bacteria</taxon>
        <taxon>Bacillati</taxon>
        <taxon>Bacillota</taxon>
        <taxon>Negativicutes</taxon>
        <taxon>Selenomonadales</taxon>
        <taxon>Selenomonadaceae</taxon>
        <taxon>Anaerovibrio</taxon>
    </lineage>
</organism>
<feature type="transmembrane region" description="Helical" evidence="7">
    <location>
        <begin position="148"/>
        <end position="170"/>
    </location>
</feature>
<dbReference type="FunFam" id="1.20.1740.10:FF:000001">
    <property type="entry name" value="Amino acid permease"/>
    <property type="match status" value="1"/>
</dbReference>
<comment type="caution">
    <text evidence="9">The sequence shown here is derived from an EMBL/GenBank/DDBJ whole genome shotgun (WGS) entry which is preliminary data.</text>
</comment>
<feature type="transmembrane region" description="Helical" evidence="7">
    <location>
        <begin position="422"/>
        <end position="440"/>
    </location>
</feature>
<feature type="transmembrane region" description="Helical" evidence="7">
    <location>
        <begin position="190"/>
        <end position="211"/>
    </location>
</feature>
<feature type="transmembrane region" description="Helical" evidence="7">
    <location>
        <begin position="76"/>
        <end position="97"/>
    </location>
</feature>
<evidence type="ECO:0000256" key="5">
    <source>
        <dbReference type="ARBA" id="ARBA00022989"/>
    </source>
</evidence>
<keyword evidence="3 7" id="KW-0812">Transmembrane</keyword>
<reference evidence="9 10" key="1">
    <citation type="submission" date="2019-08" db="EMBL/GenBank/DDBJ databases">
        <title>In-depth cultivation of the pig gut microbiome towards novel bacterial diversity and tailored functional studies.</title>
        <authorList>
            <person name="Wylensek D."/>
            <person name="Hitch T.C.A."/>
            <person name="Clavel T."/>
        </authorList>
    </citation>
    <scope>NUCLEOTIDE SEQUENCE [LARGE SCALE GENOMIC DNA]</scope>
    <source>
        <strain evidence="9 10">WCA-693-APC-5D-A</strain>
    </source>
</reference>
<evidence type="ECO:0000256" key="4">
    <source>
        <dbReference type="ARBA" id="ARBA00022970"/>
    </source>
</evidence>
<dbReference type="GO" id="GO:0055085">
    <property type="term" value="P:transmembrane transport"/>
    <property type="evidence" value="ECO:0007669"/>
    <property type="project" value="InterPro"/>
</dbReference>
<evidence type="ECO:0000313" key="9">
    <source>
        <dbReference type="EMBL" id="MSU07457.1"/>
    </source>
</evidence>
<dbReference type="GO" id="GO:0016020">
    <property type="term" value="C:membrane"/>
    <property type="evidence" value="ECO:0007669"/>
    <property type="project" value="UniProtKB-SubCell"/>
</dbReference>
<feature type="transmembrane region" description="Helical" evidence="7">
    <location>
        <begin position="395"/>
        <end position="416"/>
    </location>
</feature>
<keyword evidence="2" id="KW-0813">Transport</keyword>
<dbReference type="Pfam" id="PF00324">
    <property type="entry name" value="AA_permease"/>
    <property type="match status" value="1"/>
</dbReference>
<dbReference type="PANTHER" id="PTHR43495:SF5">
    <property type="entry name" value="GAMMA-AMINOBUTYRIC ACID PERMEASE"/>
    <property type="match status" value="1"/>
</dbReference>
<keyword evidence="5 7" id="KW-1133">Transmembrane helix</keyword>
<dbReference type="Proteomes" id="UP000433181">
    <property type="component" value="Unassembled WGS sequence"/>
</dbReference>
<feature type="transmembrane region" description="Helical" evidence="7">
    <location>
        <begin position="350"/>
        <end position="374"/>
    </location>
</feature>
<evidence type="ECO:0000256" key="1">
    <source>
        <dbReference type="ARBA" id="ARBA00004141"/>
    </source>
</evidence>
<dbReference type="PANTHER" id="PTHR43495">
    <property type="entry name" value="GABA PERMEASE"/>
    <property type="match status" value="1"/>
</dbReference>
<evidence type="ECO:0000256" key="6">
    <source>
        <dbReference type="ARBA" id="ARBA00023136"/>
    </source>
</evidence>
<comment type="subcellular location">
    <subcellularLocation>
        <location evidence="1">Membrane</location>
        <topology evidence="1">Multi-pass membrane protein</topology>
    </subcellularLocation>
</comment>
<feature type="transmembrane region" description="Helical" evidence="7">
    <location>
        <begin position="275"/>
        <end position="295"/>
    </location>
</feature>
<keyword evidence="6 7" id="KW-0472">Membrane</keyword>
<dbReference type="InterPro" id="IPR004841">
    <property type="entry name" value="AA-permease/SLC12A_dom"/>
</dbReference>
<evidence type="ECO:0000256" key="3">
    <source>
        <dbReference type="ARBA" id="ARBA00022692"/>
    </source>
</evidence>
<dbReference type="EMBL" id="VUNR01000001">
    <property type="protein sequence ID" value="MSU07457.1"/>
    <property type="molecule type" value="Genomic_DNA"/>
</dbReference>
<name>A0A6I2U9N9_9FIRM</name>
<dbReference type="InterPro" id="IPR004840">
    <property type="entry name" value="Amino_acid_permease_CS"/>
</dbReference>
<keyword evidence="10" id="KW-1185">Reference proteome</keyword>
<feature type="transmembrane region" description="Helical" evidence="7">
    <location>
        <begin position="12"/>
        <end position="31"/>
    </location>
</feature>
<dbReference type="PIRSF" id="PIRSF006060">
    <property type="entry name" value="AA_transporter"/>
    <property type="match status" value="1"/>
</dbReference>
<dbReference type="PROSITE" id="PS00218">
    <property type="entry name" value="AMINO_ACID_PERMEASE_1"/>
    <property type="match status" value="1"/>
</dbReference>
<accession>A0A6I2U9N9</accession>
<feature type="transmembrane region" description="Helical" evidence="7">
    <location>
        <begin position="117"/>
        <end position="136"/>
    </location>
</feature>
<evidence type="ECO:0000256" key="7">
    <source>
        <dbReference type="SAM" id="Phobius"/>
    </source>
</evidence>
<dbReference type="GO" id="GO:0006865">
    <property type="term" value="P:amino acid transport"/>
    <property type="evidence" value="ECO:0007669"/>
    <property type="project" value="UniProtKB-KW"/>
</dbReference>
<feature type="transmembrane region" description="Helical" evidence="7">
    <location>
        <begin position="37"/>
        <end position="56"/>
    </location>
</feature>
<feature type="domain" description="Amino acid permease/ SLC12A" evidence="8">
    <location>
        <begin position="9"/>
        <end position="421"/>
    </location>
</feature>
<sequence>MNRGLKNRHLQLISLGGIIGSGYFLGTGYVLEKAGPAAILSYLLGGAIVLCVMLCLAELAVAEPIAGSFVTYARKYIGPTWACGVGWTYWMTWVSYVPSEMIAAGIIMNNFVPQISQLWWAVLFGLLVTIVNLFHVDKFGESEFWLAIIKIIALIAFSIVGALIVFGIIGDTGYLGSSIFLGSGGFAPNGYWSIILTMTIILVNFQGTEIIGLAAGECKNPEKSIPLAVRNVTWRIIALYIIPISVLISILPWDKAGLDDSVFAVAMANYGFERFSALFAFVVLTAALSCSNSGLYGTSRAMYSLATLGMAPRSFAELNKNGMPKNAVLISIVSCWFIILLYSFDASATVYTYLLALSGFTGVIAWISICWSQYRFRKQAVADGTFAALKYKTPLFPYVTLFGIWAQVFCLVVLAFEPDLRESLLVGVPFLVVPMAVYRVRQWKLRRALVSSN</sequence>
<keyword evidence="4" id="KW-0029">Amino-acid transport</keyword>
<evidence type="ECO:0000256" key="2">
    <source>
        <dbReference type="ARBA" id="ARBA00022448"/>
    </source>
</evidence>
<evidence type="ECO:0000259" key="8">
    <source>
        <dbReference type="Pfam" id="PF00324"/>
    </source>
</evidence>
<feature type="transmembrane region" description="Helical" evidence="7">
    <location>
        <begin position="327"/>
        <end position="344"/>
    </location>
</feature>
<dbReference type="AlphaFoldDB" id="A0A6I2U9N9"/>